<protein>
    <recommendedName>
        <fullName evidence="5">Dickkopf N-terminal cysteine-rich domain-containing protein</fullName>
    </recommendedName>
</protein>
<evidence type="ECO:0000256" key="1">
    <source>
        <dbReference type="SAM" id="MobiDB-lite"/>
    </source>
</evidence>
<feature type="region of interest" description="Disordered" evidence="1">
    <location>
        <begin position="98"/>
        <end position="152"/>
    </location>
</feature>
<dbReference type="PANTHER" id="PTHR12824:SF8">
    <property type="entry name" value="GXIVSPLA2, ISOFORM A"/>
    <property type="match status" value="1"/>
</dbReference>
<dbReference type="GO" id="GO:0005576">
    <property type="term" value="C:extracellular region"/>
    <property type="evidence" value="ECO:0007669"/>
    <property type="project" value="InterPro"/>
</dbReference>
<gene>
    <name evidence="3" type="ORF">D7X32_27510</name>
</gene>
<feature type="compositionally biased region" description="Polar residues" evidence="1">
    <location>
        <begin position="131"/>
        <end position="146"/>
    </location>
</feature>
<evidence type="ECO:0000256" key="2">
    <source>
        <dbReference type="SAM" id="SignalP"/>
    </source>
</evidence>
<dbReference type="InterPro" id="IPR036444">
    <property type="entry name" value="PLipase_A2_dom_sf"/>
</dbReference>
<dbReference type="SUPFAM" id="SSF48619">
    <property type="entry name" value="Phospholipase A2, PLA2"/>
    <property type="match status" value="1"/>
</dbReference>
<dbReference type="GO" id="GO:0004623">
    <property type="term" value="F:phospholipase A2 activity"/>
    <property type="evidence" value="ECO:0007669"/>
    <property type="project" value="InterPro"/>
</dbReference>
<keyword evidence="2" id="KW-0732">Signal</keyword>
<dbReference type="EMBL" id="RAWE01000122">
    <property type="protein sequence ID" value="RKG99112.1"/>
    <property type="molecule type" value="Genomic_DNA"/>
</dbReference>
<name>A0A3A8JTG2_9BACT</name>
<feature type="chain" id="PRO_5017216486" description="Dickkopf N-terminal cysteine-rich domain-containing protein" evidence="2">
    <location>
        <begin position="18"/>
        <end position="460"/>
    </location>
</feature>
<dbReference type="Proteomes" id="UP000268313">
    <property type="component" value="Unassembled WGS sequence"/>
</dbReference>
<keyword evidence="4" id="KW-1185">Reference proteome</keyword>
<dbReference type="GO" id="GO:0006644">
    <property type="term" value="P:phospholipid metabolic process"/>
    <property type="evidence" value="ECO:0007669"/>
    <property type="project" value="InterPro"/>
</dbReference>
<dbReference type="Pfam" id="PF06951">
    <property type="entry name" value="PLA2G12"/>
    <property type="match status" value="1"/>
</dbReference>
<reference evidence="4" key="1">
    <citation type="submission" date="2018-09" db="EMBL/GenBank/DDBJ databases">
        <authorList>
            <person name="Livingstone P.G."/>
            <person name="Whitworth D.E."/>
        </authorList>
    </citation>
    <scope>NUCLEOTIDE SEQUENCE [LARGE SCALE GENOMIC DNA]</scope>
    <source>
        <strain evidence="4">CA043D</strain>
    </source>
</reference>
<dbReference type="GO" id="GO:0050482">
    <property type="term" value="P:arachidonate secretion"/>
    <property type="evidence" value="ECO:0007669"/>
    <property type="project" value="InterPro"/>
</dbReference>
<evidence type="ECO:0008006" key="5">
    <source>
        <dbReference type="Google" id="ProtNLM"/>
    </source>
</evidence>
<organism evidence="3 4">
    <name type="scientific">Corallococcus carmarthensis</name>
    <dbReference type="NCBI Taxonomy" id="2316728"/>
    <lineage>
        <taxon>Bacteria</taxon>
        <taxon>Pseudomonadati</taxon>
        <taxon>Myxococcota</taxon>
        <taxon>Myxococcia</taxon>
        <taxon>Myxococcales</taxon>
        <taxon>Cystobacterineae</taxon>
        <taxon>Myxococcaceae</taxon>
        <taxon>Corallococcus</taxon>
    </lineage>
</organism>
<dbReference type="AlphaFoldDB" id="A0A3A8JTG2"/>
<dbReference type="GO" id="GO:0005509">
    <property type="term" value="F:calcium ion binding"/>
    <property type="evidence" value="ECO:0007669"/>
    <property type="project" value="InterPro"/>
</dbReference>
<dbReference type="InterPro" id="IPR010711">
    <property type="entry name" value="PLA2G12"/>
</dbReference>
<dbReference type="GO" id="GO:0016042">
    <property type="term" value="P:lipid catabolic process"/>
    <property type="evidence" value="ECO:0007669"/>
    <property type="project" value="InterPro"/>
</dbReference>
<dbReference type="PANTHER" id="PTHR12824">
    <property type="entry name" value="GROUP XII SECRETORY PHOSPHOLIPASE A2 FAMILY MEMBER"/>
    <property type="match status" value="1"/>
</dbReference>
<dbReference type="Gene3D" id="1.20.90.10">
    <property type="entry name" value="Phospholipase A2 domain"/>
    <property type="match status" value="1"/>
</dbReference>
<evidence type="ECO:0000313" key="3">
    <source>
        <dbReference type="EMBL" id="RKG99112.1"/>
    </source>
</evidence>
<sequence length="460" mass="47882">MALCAFACSGSSTATRAANNREADFMVGDSEGGDTRRYAACHSSRSFPMIFYFYLFCPRYFSGPSPGRHDAAPDWSGPSLHSSAGDVPAWNAFEQPAQRGSSVFRPERHAGGHDGARSAPQGLSGEAGSRNPATQTAAISTCTTMKTPERPHRNPMTFIAMVIALISSLPSPAHAQSFCYSNSGSTCYYVCGPSKPTAPYGTIHQCTCDGSSMNLSPYGSEMGPTCNSILSTCLTTGTGAPSSWTTCPQWPCQPGQACVTSSGCNGTCVFTPPSGSQSTPPVECVAPPSSQACGSTCCGPDQICSNETCKPRCGGAPYDPATQCCESQEVLSKLQIADLSKCPHRTARPGWDPNDPSNLNACGPSGSKLPVPDSYGAADFRPGCNAHDACYGTCNNNKLICDTGMHSALEASCKSAYSNSSMAIQRSRCLKVAAVYAVSVIAGGGTAYDNAQKAACICCP</sequence>
<feature type="signal peptide" evidence="2">
    <location>
        <begin position="1"/>
        <end position="17"/>
    </location>
</feature>
<evidence type="ECO:0000313" key="4">
    <source>
        <dbReference type="Proteomes" id="UP000268313"/>
    </source>
</evidence>
<feature type="compositionally biased region" description="Basic and acidic residues" evidence="1">
    <location>
        <begin position="105"/>
        <end position="116"/>
    </location>
</feature>
<proteinExistence type="predicted"/>
<comment type="caution">
    <text evidence="3">The sequence shown here is derived from an EMBL/GenBank/DDBJ whole genome shotgun (WGS) entry which is preliminary data.</text>
</comment>
<accession>A0A3A8JTG2</accession>